<dbReference type="AlphaFoldDB" id="A0A1I4J9P1"/>
<dbReference type="STRING" id="254406.SAMN04488042_101933"/>
<dbReference type="GO" id="GO:0016740">
    <property type="term" value="F:transferase activity"/>
    <property type="evidence" value="ECO:0007669"/>
    <property type="project" value="UniProtKB-KW"/>
</dbReference>
<sequence length="158" mass="17255">MTSKLSHIRADDLSIFQNALATYLAEVAPDADLSATPIATRALSEPDHISLWILQDDTRIGFAILRQTATNSRQLREFTIFPPHRRKHLGRDAAHLLFATYPGAWSLSVAANSPHAGAFWRATLNTLPSASGLRELAPELPTQSHKLAFTMLGDSNAA</sequence>
<protein>
    <submittedName>
        <fullName evidence="1">Predicted acetyltransferase</fullName>
    </submittedName>
</protein>
<dbReference type="SUPFAM" id="SSF55729">
    <property type="entry name" value="Acyl-CoA N-acyltransferases (Nat)"/>
    <property type="match status" value="1"/>
</dbReference>
<dbReference type="RefSeq" id="WP_093091309.1">
    <property type="nucleotide sequence ID" value="NZ_FOTQ01000001.1"/>
</dbReference>
<name>A0A1I4J9P1_9RHOB</name>
<accession>A0A1I4J9P1</accession>
<dbReference type="InterPro" id="IPR016181">
    <property type="entry name" value="Acyl_CoA_acyltransferase"/>
</dbReference>
<gene>
    <name evidence="1" type="ORF">SAMN04488042_101933</name>
</gene>
<keyword evidence="2" id="KW-1185">Reference proteome</keyword>
<evidence type="ECO:0000313" key="1">
    <source>
        <dbReference type="EMBL" id="SFL63318.1"/>
    </source>
</evidence>
<proteinExistence type="predicted"/>
<reference evidence="1 2" key="1">
    <citation type="submission" date="2016-10" db="EMBL/GenBank/DDBJ databases">
        <authorList>
            <person name="de Groot N.N."/>
        </authorList>
    </citation>
    <scope>NUCLEOTIDE SEQUENCE [LARGE SCALE GENOMIC DNA]</scope>
    <source>
        <strain evidence="1 2">DSM 15283</strain>
    </source>
</reference>
<dbReference type="Proteomes" id="UP000199144">
    <property type="component" value="Unassembled WGS sequence"/>
</dbReference>
<keyword evidence="1" id="KW-0808">Transferase</keyword>
<dbReference type="OrthoDB" id="8479334at2"/>
<evidence type="ECO:0000313" key="2">
    <source>
        <dbReference type="Proteomes" id="UP000199144"/>
    </source>
</evidence>
<organism evidence="1 2">
    <name type="scientific">Shimia aestuarii</name>
    <dbReference type="NCBI Taxonomy" id="254406"/>
    <lineage>
        <taxon>Bacteria</taxon>
        <taxon>Pseudomonadati</taxon>
        <taxon>Pseudomonadota</taxon>
        <taxon>Alphaproteobacteria</taxon>
        <taxon>Rhodobacterales</taxon>
        <taxon>Roseobacteraceae</taxon>
    </lineage>
</organism>
<dbReference type="EMBL" id="FOTQ01000001">
    <property type="protein sequence ID" value="SFL63318.1"/>
    <property type="molecule type" value="Genomic_DNA"/>
</dbReference>
<dbReference type="Gene3D" id="3.40.630.30">
    <property type="match status" value="1"/>
</dbReference>